<dbReference type="Gene3D" id="2.20.100.10">
    <property type="entry name" value="Thrombospondin type-1 (TSP1) repeat"/>
    <property type="match status" value="2"/>
</dbReference>
<dbReference type="PROSITE" id="PS50092">
    <property type="entry name" value="TSP1"/>
    <property type="match status" value="2"/>
</dbReference>
<sequence>MVFVPKYDPEYKIWIGTVQRRSRNCVGFGCTGDSEQFRACTQFISKAPSSDSFMVSQWGEWNKFGPCSVSCGGGFQSRTRLCYEKCPGCLCEGPSTEQRYCNTEKCCEWTSWSTWSQCSVTCGEGGYSYRTRQCTCEQCESGEATEQIRCRANVPCKSITKTRVCTFQLIRGEIPVRIC</sequence>
<evidence type="ECO:0000256" key="2">
    <source>
        <dbReference type="ARBA" id="ARBA00023157"/>
    </source>
</evidence>
<reference evidence="4" key="1">
    <citation type="submission" date="2017-02" db="UniProtKB">
        <authorList>
            <consortium name="WormBaseParasite"/>
        </authorList>
    </citation>
    <scope>IDENTIFICATION</scope>
</reference>
<dbReference type="STRING" id="451379.A0A0N5AHH3"/>
<dbReference type="PANTHER" id="PTHR22906:SF48">
    <property type="entry name" value="THROMBOSPONDIN TYPE 1 DOMAIN PROTEIN"/>
    <property type="match status" value="1"/>
</dbReference>
<dbReference type="SMART" id="SM00209">
    <property type="entry name" value="TSP1"/>
    <property type="match status" value="2"/>
</dbReference>
<dbReference type="PANTHER" id="PTHR22906">
    <property type="entry name" value="PROPERDIN"/>
    <property type="match status" value="1"/>
</dbReference>
<keyword evidence="3" id="KW-1185">Reference proteome</keyword>
<dbReference type="SUPFAM" id="SSF82895">
    <property type="entry name" value="TSP-1 type 1 repeat"/>
    <property type="match status" value="2"/>
</dbReference>
<keyword evidence="2" id="KW-1015">Disulfide bond</keyword>
<evidence type="ECO:0000313" key="3">
    <source>
        <dbReference type="Proteomes" id="UP000046393"/>
    </source>
</evidence>
<dbReference type="WBParaSite" id="SMUV_0000382501-mRNA-1">
    <property type="protein sequence ID" value="SMUV_0000382501-mRNA-1"/>
    <property type="gene ID" value="SMUV_0000382501"/>
</dbReference>
<accession>A0A0N5AHH3</accession>
<evidence type="ECO:0000256" key="1">
    <source>
        <dbReference type="ARBA" id="ARBA00022737"/>
    </source>
</evidence>
<dbReference type="AlphaFoldDB" id="A0A0N5AHH3"/>
<dbReference type="FunFam" id="2.20.100.10:FF:000001">
    <property type="entry name" value="semaphorin-5A isoform X1"/>
    <property type="match status" value="1"/>
</dbReference>
<protein>
    <submittedName>
        <fullName evidence="4">PLAC domain-containing protein</fullName>
    </submittedName>
</protein>
<name>A0A0N5AHH3_9BILA</name>
<evidence type="ECO:0000313" key="4">
    <source>
        <dbReference type="WBParaSite" id="SMUV_0000382501-mRNA-1"/>
    </source>
</evidence>
<dbReference type="Pfam" id="PF00090">
    <property type="entry name" value="TSP_1"/>
    <property type="match status" value="2"/>
</dbReference>
<proteinExistence type="predicted"/>
<keyword evidence="1" id="KW-0677">Repeat</keyword>
<dbReference type="Proteomes" id="UP000046393">
    <property type="component" value="Unplaced"/>
</dbReference>
<dbReference type="InterPro" id="IPR052065">
    <property type="entry name" value="Compl_asym_regulator"/>
</dbReference>
<dbReference type="InterPro" id="IPR036383">
    <property type="entry name" value="TSP1_rpt_sf"/>
</dbReference>
<organism evidence="3 4">
    <name type="scientific">Syphacia muris</name>
    <dbReference type="NCBI Taxonomy" id="451379"/>
    <lineage>
        <taxon>Eukaryota</taxon>
        <taxon>Metazoa</taxon>
        <taxon>Ecdysozoa</taxon>
        <taxon>Nematoda</taxon>
        <taxon>Chromadorea</taxon>
        <taxon>Rhabditida</taxon>
        <taxon>Spirurina</taxon>
        <taxon>Oxyuridomorpha</taxon>
        <taxon>Oxyuroidea</taxon>
        <taxon>Oxyuridae</taxon>
        <taxon>Syphacia</taxon>
    </lineage>
</organism>
<dbReference type="InterPro" id="IPR000884">
    <property type="entry name" value="TSP1_rpt"/>
</dbReference>